<dbReference type="Pfam" id="PF00485">
    <property type="entry name" value="PRK"/>
    <property type="match status" value="1"/>
</dbReference>
<dbReference type="InterPro" id="IPR027417">
    <property type="entry name" value="P-loop_NTPase"/>
</dbReference>
<dbReference type="RefSeq" id="WP_219966072.1">
    <property type="nucleotide sequence ID" value="NZ_JAGFNZ010000005.1"/>
</dbReference>
<dbReference type="CDD" id="cd02028">
    <property type="entry name" value="UMPK_like"/>
    <property type="match status" value="1"/>
</dbReference>
<comment type="caution">
    <text evidence="2">The sequence shown here is derived from an EMBL/GenBank/DDBJ whole genome shotgun (WGS) entry which is preliminary data.</text>
</comment>
<dbReference type="Proteomes" id="UP000719942">
    <property type="component" value="Unassembled WGS sequence"/>
</dbReference>
<organism evidence="2 3">
    <name type="scientific">Caproiciproducens faecalis</name>
    <dbReference type="NCBI Taxonomy" id="2820301"/>
    <lineage>
        <taxon>Bacteria</taxon>
        <taxon>Bacillati</taxon>
        <taxon>Bacillota</taxon>
        <taxon>Clostridia</taxon>
        <taxon>Eubacteriales</taxon>
        <taxon>Acutalibacteraceae</taxon>
        <taxon>Caproiciproducens</taxon>
    </lineage>
</organism>
<feature type="domain" description="Phosphoribulokinase/uridine kinase" evidence="1">
    <location>
        <begin position="54"/>
        <end position="256"/>
    </location>
</feature>
<accession>A0ABS7DRA6</accession>
<gene>
    <name evidence="2" type="ORF">J5W02_12725</name>
</gene>
<sequence length="314" mass="35700">MINFVEYQNELSKINTAASTQPEAFVVRTEESYHQSIRNIARSIAGQMRDCRLIMLSGPSSSGKTTTSHLLKNAFQSIGIGSTIISLDDFYRGERQAPVLANGQHDYESVDALDVPDVERCLLSLIENHHCTMPVFNFEIHMPYPHKRHVSLREHDIAIVEGIHALNPIFLDKLPKEGVCKIYISVKQGIYEGSRELFNANEMRLVRRIVRDYNFRGAKPTRTLEMWPMVMDGERKYIKPYRSGADYTINSLHTYETCVLVNQAIPLLKTVPADCGQYPLTKKLIESLEKFTPVSSEFVPQDSIIREFIGGGIY</sequence>
<evidence type="ECO:0000313" key="2">
    <source>
        <dbReference type="EMBL" id="MBW7573674.1"/>
    </source>
</evidence>
<dbReference type="PANTHER" id="PTHR10285">
    <property type="entry name" value="URIDINE KINASE"/>
    <property type="match status" value="1"/>
</dbReference>
<dbReference type="Gene3D" id="3.40.50.300">
    <property type="entry name" value="P-loop containing nucleotide triphosphate hydrolases"/>
    <property type="match status" value="1"/>
</dbReference>
<proteinExistence type="predicted"/>
<evidence type="ECO:0000313" key="3">
    <source>
        <dbReference type="Proteomes" id="UP000719942"/>
    </source>
</evidence>
<keyword evidence="2" id="KW-0418">Kinase</keyword>
<reference evidence="2 3" key="1">
    <citation type="submission" date="2021-03" db="EMBL/GenBank/DDBJ databases">
        <title>Caproiciproducens sp. nov. isolated from feces of cow.</title>
        <authorList>
            <person name="Choi J.-Y."/>
        </authorList>
    </citation>
    <scope>NUCLEOTIDE SEQUENCE [LARGE SCALE GENOMIC DNA]</scope>
    <source>
        <strain evidence="2 3">AGMB10547</strain>
    </source>
</reference>
<dbReference type="GO" id="GO:0016301">
    <property type="term" value="F:kinase activity"/>
    <property type="evidence" value="ECO:0007669"/>
    <property type="project" value="UniProtKB-KW"/>
</dbReference>
<dbReference type="EMBL" id="JAGFNZ010000005">
    <property type="protein sequence ID" value="MBW7573674.1"/>
    <property type="molecule type" value="Genomic_DNA"/>
</dbReference>
<keyword evidence="3" id="KW-1185">Reference proteome</keyword>
<evidence type="ECO:0000259" key="1">
    <source>
        <dbReference type="Pfam" id="PF00485"/>
    </source>
</evidence>
<name>A0ABS7DRA6_9FIRM</name>
<protein>
    <submittedName>
        <fullName evidence="2">Nucleoside kinase</fullName>
    </submittedName>
</protein>
<dbReference type="SUPFAM" id="SSF52540">
    <property type="entry name" value="P-loop containing nucleoside triphosphate hydrolases"/>
    <property type="match status" value="1"/>
</dbReference>
<dbReference type="InterPro" id="IPR006083">
    <property type="entry name" value="PRK/URK"/>
</dbReference>
<keyword evidence="2" id="KW-0808">Transferase</keyword>